<reference evidence="2 3" key="1">
    <citation type="submission" date="2016-06" db="EMBL/GenBank/DDBJ databases">
        <title>Comparative genomics of the ectomycorrhizal sister species Rhizopogon vinicolor and Rhizopogon vesiculosus (Basidiomycota: Boletales) reveals a divergence of the mating type B locus.</title>
        <authorList>
            <consortium name="DOE Joint Genome Institute"/>
            <person name="Mujic A.B."/>
            <person name="Kuo A."/>
            <person name="Tritt A."/>
            <person name="Lipzen A."/>
            <person name="Chen C."/>
            <person name="Johnson J."/>
            <person name="Sharma A."/>
            <person name="Barry K."/>
            <person name="Grigoriev I.V."/>
            <person name="Spatafora J.W."/>
        </authorList>
    </citation>
    <scope>NUCLEOTIDE SEQUENCE [LARGE SCALE GENOMIC DNA]</scope>
    <source>
        <strain evidence="2 3">AM-OR11-026</strain>
    </source>
</reference>
<keyword evidence="3" id="KW-1185">Reference proteome</keyword>
<dbReference type="AlphaFoldDB" id="A0A1B7MZ27"/>
<dbReference type="Proteomes" id="UP000092154">
    <property type="component" value="Unassembled WGS sequence"/>
</dbReference>
<proteinExistence type="predicted"/>
<dbReference type="InterPro" id="IPR056924">
    <property type="entry name" value="SH3_Tf2-1"/>
</dbReference>
<protein>
    <recommendedName>
        <fullName evidence="1">Tf2-1-like SH3-like domain-containing protein</fullName>
    </recommendedName>
</protein>
<accession>A0A1B7MZ27</accession>
<gene>
    <name evidence="2" type="ORF">K503DRAFT_692599</name>
</gene>
<dbReference type="InParanoid" id="A0A1B7MZ27"/>
<name>A0A1B7MZ27_9AGAM</name>
<dbReference type="OrthoDB" id="3211671at2759"/>
<evidence type="ECO:0000313" key="3">
    <source>
        <dbReference type="Proteomes" id="UP000092154"/>
    </source>
</evidence>
<dbReference type="EMBL" id="KV448326">
    <property type="protein sequence ID" value="OAX37864.1"/>
    <property type="molecule type" value="Genomic_DNA"/>
</dbReference>
<dbReference type="STRING" id="1314800.A0A1B7MZ27"/>
<dbReference type="Pfam" id="PF24626">
    <property type="entry name" value="SH3_Tf2-1"/>
    <property type="match status" value="1"/>
</dbReference>
<evidence type="ECO:0000259" key="1">
    <source>
        <dbReference type="Pfam" id="PF24626"/>
    </source>
</evidence>
<evidence type="ECO:0000313" key="2">
    <source>
        <dbReference type="EMBL" id="OAX37864.1"/>
    </source>
</evidence>
<feature type="non-terminal residue" evidence="2">
    <location>
        <position position="1"/>
    </location>
</feature>
<organism evidence="2 3">
    <name type="scientific">Rhizopogon vinicolor AM-OR11-026</name>
    <dbReference type="NCBI Taxonomy" id="1314800"/>
    <lineage>
        <taxon>Eukaryota</taxon>
        <taxon>Fungi</taxon>
        <taxon>Dikarya</taxon>
        <taxon>Basidiomycota</taxon>
        <taxon>Agaricomycotina</taxon>
        <taxon>Agaricomycetes</taxon>
        <taxon>Agaricomycetidae</taxon>
        <taxon>Boletales</taxon>
        <taxon>Suillineae</taxon>
        <taxon>Rhizopogonaceae</taxon>
        <taxon>Rhizopogon</taxon>
    </lineage>
</organism>
<feature type="domain" description="Tf2-1-like SH3-like" evidence="1">
    <location>
        <begin position="4"/>
        <end position="55"/>
    </location>
</feature>
<sequence length="107" mass="12145">IPKGRARKLARKFIGPFKILEDYRNNSFLLDLPLASDLKQQGLHPAFHAHLLRPHVPNDDRRFPGRQLKQIAEIGQLEEWSVSRIRSHSGQGTTTLFEVECSTGDCA</sequence>